<dbReference type="PANTHER" id="PTHR43060">
    <property type="entry name" value="3-HYDROXYISOBUTYRATE DEHYDROGENASE-LIKE 1, MITOCHONDRIAL-RELATED"/>
    <property type="match status" value="1"/>
</dbReference>
<name>A0A0U1QR17_9BACL</name>
<dbReference type="GO" id="GO:0050661">
    <property type="term" value="F:NADP binding"/>
    <property type="evidence" value="ECO:0007669"/>
    <property type="project" value="InterPro"/>
</dbReference>
<dbReference type="InterPro" id="IPR013328">
    <property type="entry name" value="6PGD_dom2"/>
</dbReference>
<dbReference type="STRING" id="1069536.SINU_04515"/>
<dbReference type="SUPFAM" id="SSF51735">
    <property type="entry name" value="NAD(P)-binding Rossmann-fold domains"/>
    <property type="match status" value="1"/>
</dbReference>
<evidence type="ECO:0000313" key="8">
    <source>
        <dbReference type="Proteomes" id="UP000035553"/>
    </source>
</evidence>
<evidence type="ECO:0000259" key="6">
    <source>
        <dbReference type="Pfam" id="PF14833"/>
    </source>
</evidence>
<dbReference type="EMBL" id="AFVQ02000054">
    <property type="protein sequence ID" value="KLI03086.1"/>
    <property type="molecule type" value="Genomic_DNA"/>
</dbReference>
<dbReference type="GO" id="GO:0016491">
    <property type="term" value="F:oxidoreductase activity"/>
    <property type="evidence" value="ECO:0007669"/>
    <property type="project" value="UniProtKB-KW"/>
</dbReference>
<gene>
    <name evidence="7" type="ORF">SINU_04515</name>
</gene>
<evidence type="ECO:0000256" key="2">
    <source>
        <dbReference type="ARBA" id="ARBA00023002"/>
    </source>
</evidence>
<keyword evidence="3" id="KW-0520">NAD</keyword>
<evidence type="ECO:0000259" key="5">
    <source>
        <dbReference type="Pfam" id="PF03446"/>
    </source>
</evidence>
<evidence type="ECO:0000256" key="3">
    <source>
        <dbReference type="ARBA" id="ARBA00023027"/>
    </source>
</evidence>
<dbReference type="Pfam" id="PF14833">
    <property type="entry name" value="NAD_binding_11"/>
    <property type="match status" value="1"/>
</dbReference>
<dbReference type="SUPFAM" id="SSF48179">
    <property type="entry name" value="6-phosphogluconate dehydrogenase C-terminal domain-like"/>
    <property type="match status" value="1"/>
</dbReference>
<dbReference type="InterPro" id="IPR008927">
    <property type="entry name" value="6-PGluconate_DH-like_C_sf"/>
</dbReference>
<dbReference type="PANTHER" id="PTHR43060:SF15">
    <property type="entry name" value="3-HYDROXYISOBUTYRATE DEHYDROGENASE-LIKE 1, MITOCHONDRIAL-RELATED"/>
    <property type="match status" value="1"/>
</dbReference>
<dbReference type="OrthoDB" id="9786703at2"/>
<organism evidence="7 8">
    <name type="scientific">Sporolactobacillus inulinus CASD</name>
    <dbReference type="NCBI Taxonomy" id="1069536"/>
    <lineage>
        <taxon>Bacteria</taxon>
        <taxon>Bacillati</taxon>
        <taxon>Bacillota</taxon>
        <taxon>Bacilli</taxon>
        <taxon>Bacillales</taxon>
        <taxon>Sporolactobacillaceae</taxon>
        <taxon>Sporolactobacillus</taxon>
    </lineage>
</organism>
<feature type="domain" description="6-phosphogluconate dehydrogenase NADP-binding" evidence="5">
    <location>
        <begin position="2"/>
        <end position="158"/>
    </location>
</feature>
<dbReference type="GO" id="GO:0051287">
    <property type="term" value="F:NAD binding"/>
    <property type="evidence" value="ECO:0007669"/>
    <property type="project" value="InterPro"/>
</dbReference>
<dbReference type="RefSeq" id="WP_010026495.1">
    <property type="nucleotide sequence ID" value="NZ_AFVQ02000054.1"/>
</dbReference>
<dbReference type="Proteomes" id="UP000035553">
    <property type="component" value="Unassembled WGS sequence"/>
</dbReference>
<feature type="active site" evidence="4">
    <location>
        <position position="169"/>
    </location>
</feature>
<evidence type="ECO:0000256" key="4">
    <source>
        <dbReference type="PIRSR" id="PIRSR000103-1"/>
    </source>
</evidence>
<comment type="similarity">
    <text evidence="1">Belongs to the HIBADH-related family.</text>
</comment>
<dbReference type="InterPro" id="IPR015815">
    <property type="entry name" value="HIBADH-related"/>
</dbReference>
<keyword evidence="2" id="KW-0560">Oxidoreductase</keyword>
<sequence>MIGFIGIGLMGSRMAGRLLDAGNDLVIYNRTQSKMQPLIEKGAKGASSPKEVGSQADIVFTMLADPKAVDAVAYGEQGLLVGMKPGSLWIDSSTISPTQSVQLAKRAHEKKIRFLDAPVAGSTGPAEKGELLFFVGGDAADLEEVRPLLNVMGKAVHHKGANGAGTAMKLVNNLMLGQSVAAFAEAVAFGESLGLDKEGVIQSLFAGPTAAPILHFKENKMLKEDFENADFKVNSIYKDMELASEEAYGHGFALPLSNLVKAFYGLCQQQGKGDYDFATIYDLLKKH</sequence>
<proteinExistence type="inferred from homology"/>
<evidence type="ECO:0000256" key="1">
    <source>
        <dbReference type="ARBA" id="ARBA00009080"/>
    </source>
</evidence>
<dbReference type="Gene3D" id="3.40.50.720">
    <property type="entry name" value="NAD(P)-binding Rossmann-like Domain"/>
    <property type="match status" value="1"/>
</dbReference>
<dbReference type="InterPro" id="IPR029154">
    <property type="entry name" value="HIBADH-like_NADP-bd"/>
</dbReference>
<dbReference type="InterPro" id="IPR036291">
    <property type="entry name" value="NAD(P)-bd_dom_sf"/>
</dbReference>
<accession>A0A0U1QR17</accession>
<dbReference type="AlphaFoldDB" id="A0A0U1QR17"/>
<protein>
    <submittedName>
        <fullName evidence="7">6-phosphogluconate dehydrogenase</fullName>
    </submittedName>
</protein>
<dbReference type="Pfam" id="PF03446">
    <property type="entry name" value="NAD_binding_2"/>
    <property type="match status" value="1"/>
</dbReference>
<dbReference type="PIRSF" id="PIRSF000103">
    <property type="entry name" value="HIBADH"/>
    <property type="match status" value="1"/>
</dbReference>
<evidence type="ECO:0000313" key="7">
    <source>
        <dbReference type="EMBL" id="KLI03086.1"/>
    </source>
</evidence>
<comment type="caution">
    <text evidence="7">The sequence shown here is derived from an EMBL/GenBank/DDBJ whole genome shotgun (WGS) entry which is preliminary data.</text>
</comment>
<keyword evidence="8" id="KW-1185">Reference proteome</keyword>
<feature type="domain" description="3-hydroxyisobutyrate dehydrogenase-like NAD-binding" evidence="6">
    <location>
        <begin position="163"/>
        <end position="283"/>
    </location>
</feature>
<dbReference type="Gene3D" id="1.10.1040.10">
    <property type="entry name" value="N-(1-d-carboxylethyl)-l-norvaline Dehydrogenase, domain 2"/>
    <property type="match status" value="1"/>
</dbReference>
<dbReference type="InterPro" id="IPR006115">
    <property type="entry name" value="6PGDH_NADP-bd"/>
</dbReference>
<reference evidence="7 8" key="1">
    <citation type="journal article" date="2011" name="J. Bacteriol.">
        <title>Draft genome sequence of Sporolactobacillus inulinus strain CASD, an efficient D-lactic acid-producing bacterium with high-concentration lactate tolerance capability.</title>
        <authorList>
            <person name="Yu B."/>
            <person name="Su F."/>
            <person name="Wang L."/>
            <person name="Xu K."/>
            <person name="Zhao B."/>
            <person name="Xu P."/>
        </authorList>
    </citation>
    <scope>NUCLEOTIDE SEQUENCE [LARGE SCALE GENOMIC DNA]</scope>
    <source>
        <strain evidence="7 8">CASD</strain>
    </source>
</reference>